<evidence type="ECO:0000259" key="7">
    <source>
        <dbReference type="PROSITE" id="PS50011"/>
    </source>
</evidence>
<evidence type="ECO:0000256" key="6">
    <source>
        <dbReference type="SAM" id="Phobius"/>
    </source>
</evidence>
<name>F0YM94_AURAN</name>
<sequence length="765" mass="80812">MARHALSAFSRWALEDAYTDLLDFCDSLQRRVSKLVDDVRILRQKYASAKAENMDLIWIRLVGPGRLLGGLPAMDDAVVEGDAIMGDYRLGATLGVGSSAVVREGVDERSGERLAIKIVDKSRAARYKIVRRLNNEVVHMRAVEHPNVARLVDVVHARAGLYLVLEHGGRDLYGYVGATFPNMVVPEPVARHVVSQLVAGCCALSARGVVHHDVKSENVLVAPGVEDGQVAAVRLTDLGMSETYEPGQRGTAFCGSPGFFPPEMVAAADYDPFKVDAWSIGCVALELLLGRQWFSDRWLPASKLTGDPAEFAVALSSALADLAAALRASPLPAEAKSFLESALTEDPDDRPAIEELAGHPWVSRHPHLRRLSRAGSTGDLAAAAAAVQAEEAKVQVEAVAPPPDVPPPAEPAPSVTPSPPTSARTRPARESRVARATGDGARVIPDAEVPPEMEALLRSFQTAAAARGPLRRPAADVAALFAAATRLFEAAAVAAATPPCDGDDELESLDAVARGAFRAADAFVEGRRPDLAASLATITDAAAPNAAPEGDVPVDVTVPPEMEALLRSLQTAAAARGPLRRPAADVAALFAAATRLFEAAAVAAATPPGDGDDELESLDAVARGAFRAADAFVEGRRPDLAASLATITDAAAPNAAPEGDVPVDVTPTDIPSHIPGHVTWGFWHKRHGWFHSYFSRVICNQHSIFFDAGTEYGIGDMVGILASVVFNDGLPSNNNLRYYGSFAPLVLLIAIGSSGTYVATKKKND</sequence>
<dbReference type="PROSITE" id="PS50011">
    <property type="entry name" value="PROTEIN_KINASE_DOM"/>
    <property type="match status" value="1"/>
</dbReference>
<feature type="region of interest" description="Disordered" evidence="5">
    <location>
        <begin position="394"/>
        <end position="444"/>
    </location>
</feature>
<evidence type="ECO:0000256" key="5">
    <source>
        <dbReference type="SAM" id="MobiDB-lite"/>
    </source>
</evidence>
<evidence type="ECO:0000313" key="9">
    <source>
        <dbReference type="Proteomes" id="UP000002729"/>
    </source>
</evidence>
<evidence type="ECO:0000256" key="1">
    <source>
        <dbReference type="ARBA" id="ARBA00022741"/>
    </source>
</evidence>
<dbReference type="Proteomes" id="UP000002729">
    <property type="component" value="Unassembled WGS sequence"/>
</dbReference>
<dbReference type="GO" id="GO:0035556">
    <property type="term" value="P:intracellular signal transduction"/>
    <property type="evidence" value="ECO:0007669"/>
    <property type="project" value="TreeGrafter"/>
</dbReference>
<dbReference type="InterPro" id="IPR008271">
    <property type="entry name" value="Ser/Thr_kinase_AS"/>
</dbReference>
<evidence type="ECO:0000313" key="8">
    <source>
        <dbReference type="EMBL" id="EGB03770.1"/>
    </source>
</evidence>
<feature type="binding site" evidence="3">
    <location>
        <position position="117"/>
    </location>
    <ligand>
        <name>ATP</name>
        <dbReference type="ChEBI" id="CHEBI:30616"/>
    </ligand>
</feature>
<dbReference type="GO" id="GO:0005737">
    <property type="term" value="C:cytoplasm"/>
    <property type="evidence" value="ECO:0007669"/>
    <property type="project" value="TreeGrafter"/>
</dbReference>
<keyword evidence="8" id="KW-0723">Serine/threonine-protein kinase</keyword>
<evidence type="ECO:0000256" key="2">
    <source>
        <dbReference type="ARBA" id="ARBA00022840"/>
    </source>
</evidence>
<dbReference type="InterPro" id="IPR000719">
    <property type="entry name" value="Prot_kinase_dom"/>
</dbReference>
<dbReference type="GeneID" id="20226412"/>
<keyword evidence="2 3" id="KW-0067">ATP-binding</keyword>
<keyword evidence="9" id="KW-1185">Reference proteome</keyword>
<dbReference type="PANTHER" id="PTHR24346">
    <property type="entry name" value="MAP/MICROTUBULE AFFINITY-REGULATING KINASE"/>
    <property type="match status" value="1"/>
</dbReference>
<dbReference type="GO" id="GO:0004674">
    <property type="term" value="F:protein serine/threonine kinase activity"/>
    <property type="evidence" value="ECO:0007669"/>
    <property type="project" value="UniProtKB-KW"/>
</dbReference>
<keyword evidence="6" id="KW-0472">Membrane</keyword>
<dbReference type="RefSeq" id="XP_009041555.1">
    <property type="nucleotide sequence ID" value="XM_009043307.1"/>
</dbReference>
<dbReference type="PANTHER" id="PTHR24346:SF30">
    <property type="entry name" value="MATERNAL EMBRYONIC LEUCINE ZIPPER KINASE"/>
    <property type="match status" value="1"/>
</dbReference>
<keyword evidence="8" id="KW-0418">Kinase</keyword>
<dbReference type="SUPFAM" id="SSF56112">
    <property type="entry name" value="Protein kinase-like (PK-like)"/>
    <property type="match status" value="1"/>
</dbReference>
<dbReference type="Gene3D" id="3.30.200.20">
    <property type="entry name" value="Phosphorylase Kinase, domain 1"/>
    <property type="match status" value="1"/>
</dbReference>
<dbReference type="eggNOG" id="KOG4717">
    <property type="taxonomic scope" value="Eukaryota"/>
</dbReference>
<feature type="compositionally biased region" description="Pro residues" evidence="5">
    <location>
        <begin position="400"/>
        <end position="420"/>
    </location>
</feature>
<dbReference type="Gene3D" id="1.10.510.10">
    <property type="entry name" value="Transferase(Phosphotransferase) domain 1"/>
    <property type="match status" value="1"/>
</dbReference>
<keyword evidence="8" id="KW-0808">Transferase</keyword>
<keyword evidence="4" id="KW-0175">Coiled coil</keyword>
<evidence type="ECO:0000256" key="4">
    <source>
        <dbReference type="SAM" id="Coils"/>
    </source>
</evidence>
<dbReference type="GO" id="GO:0005524">
    <property type="term" value="F:ATP binding"/>
    <property type="evidence" value="ECO:0007669"/>
    <property type="project" value="UniProtKB-UniRule"/>
</dbReference>
<protein>
    <submittedName>
        <fullName evidence="8">Putative serine/threonine protein kinase</fullName>
    </submittedName>
</protein>
<feature type="domain" description="Protein kinase" evidence="7">
    <location>
        <begin position="88"/>
        <end position="362"/>
    </location>
</feature>
<evidence type="ECO:0000256" key="3">
    <source>
        <dbReference type="PROSITE-ProRule" id="PRU10141"/>
    </source>
</evidence>
<dbReference type="PROSITE" id="PS00108">
    <property type="entry name" value="PROTEIN_KINASE_ST"/>
    <property type="match status" value="1"/>
</dbReference>
<dbReference type="KEGG" id="aaf:AURANDRAFT_67744"/>
<dbReference type="OMA" id="EPWLIME"/>
<keyword evidence="6" id="KW-0812">Transmembrane</keyword>
<dbReference type="AlphaFoldDB" id="F0YM94"/>
<reference evidence="8 9" key="1">
    <citation type="journal article" date="2011" name="Proc. Natl. Acad. Sci. U.S.A.">
        <title>Niche of harmful alga Aureococcus anophagefferens revealed through ecogenomics.</title>
        <authorList>
            <person name="Gobler C.J."/>
            <person name="Berry D.L."/>
            <person name="Dyhrman S.T."/>
            <person name="Wilhelm S.W."/>
            <person name="Salamov A."/>
            <person name="Lobanov A.V."/>
            <person name="Zhang Y."/>
            <person name="Collier J.L."/>
            <person name="Wurch L.L."/>
            <person name="Kustka A.B."/>
            <person name="Dill B.D."/>
            <person name="Shah M."/>
            <person name="VerBerkmoes N.C."/>
            <person name="Kuo A."/>
            <person name="Terry A."/>
            <person name="Pangilinan J."/>
            <person name="Lindquist E.A."/>
            <person name="Lucas S."/>
            <person name="Paulsen I.T."/>
            <person name="Hattenrath-Lehmann T.K."/>
            <person name="Talmage S.C."/>
            <person name="Walker E.A."/>
            <person name="Koch F."/>
            <person name="Burson A.M."/>
            <person name="Marcoval M.A."/>
            <person name="Tang Y.Z."/>
            <person name="Lecleir G.R."/>
            <person name="Coyne K.J."/>
            <person name="Berg G.M."/>
            <person name="Bertrand E.M."/>
            <person name="Saito M.A."/>
            <person name="Gladyshev V.N."/>
            <person name="Grigoriev I.V."/>
        </authorList>
    </citation>
    <scope>NUCLEOTIDE SEQUENCE [LARGE SCALE GENOMIC DNA]</scope>
    <source>
        <strain evidence="9">CCMP 1984</strain>
    </source>
</reference>
<dbReference type="InterPro" id="IPR017441">
    <property type="entry name" value="Protein_kinase_ATP_BS"/>
</dbReference>
<keyword evidence="1 3" id="KW-0547">Nucleotide-binding</keyword>
<feature type="transmembrane region" description="Helical" evidence="6">
    <location>
        <begin position="738"/>
        <end position="759"/>
    </location>
</feature>
<dbReference type="SMART" id="SM00220">
    <property type="entry name" value="S_TKc"/>
    <property type="match status" value="1"/>
</dbReference>
<dbReference type="OrthoDB" id="190564at2759"/>
<organism evidence="9">
    <name type="scientific">Aureococcus anophagefferens</name>
    <name type="common">Harmful bloom alga</name>
    <dbReference type="NCBI Taxonomy" id="44056"/>
    <lineage>
        <taxon>Eukaryota</taxon>
        <taxon>Sar</taxon>
        <taxon>Stramenopiles</taxon>
        <taxon>Ochrophyta</taxon>
        <taxon>Pelagophyceae</taxon>
        <taxon>Pelagomonadales</taxon>
        <taxon>Pelagomonadaceae</taxon>
        <taxon>Aureococcus</taxon>
    </lineage>
</organism>
<dbReference type="Pfam" id="PF00069">
    <property type="entry name" value="Pkinase"/>
    <property type="match status" value="1"/>
</dbReference>
<dbReference type="InParanoid" id="F0YM94"/>
<proteinExistence type="predicted"/>
<accession>F0YM94</accession>
<dbReference type="EMBL" id="GL833162">
    <property type="protein sequence ID" value="EGB03770.1"/>
    <property type="molecule type" value="Genomic_DNA"/>
</dbReference>
<keyword evidence="6" id="KW-1133">Transmembrane helix</keyword>
<dbReference type="InterPro" id="IPR011009">
    <property type="entry name" value="Kinase-like_dom_sf"/>
</dbReference>
<dbReference type="PROSITE" id="PS00107">
    <property type="entry name" value="PROTEIN_KINASE_ATP"/>
    <property type="match status" value="1"/>
</dbReference>
<gene>
    <name evidence="8" type="primary">MUT9-1</name>
    <name evidence="8" type="ORF">AURANDRAFT_67744</name>
</gene>
<feature type="coiled-coil region" evidence="4">
    <location>
        <begin position="25"/>
        <end position="52"/>
    </location>
</feature>